<evidence type="ECO:0000256" key="3">
    <source>
        <dbReference type="ARBA" id="ARBA00022449"/>
    </source>
</evidence>
<name>A0A1L1PRN7_HYDIT</name>
<evidence type="ECO:0000256" key="6">
    <source>
        <dbReference type="ARBA" id="ARBA00022989"/>
    </source>
</evidence>
<dbReference type="PRINTS" id="PR01434">
    <property type="entry name" value="NADHDHGNASE5"/>
</dbReference>
<feature type="transmembrane region" description="Helical" evidence="10">
    <location>
        <begin position="108"/>
        <end position="125"/>
    </location>
</feature>
<feature type="transmembrane region" description="Helical" evidence="10">
    <location>
        <begin position="296"/>
        <end position="314"/>
    </location>
</feature>
<reference evidence="16" key="2">
    <citation type="submission" date="2014-11" db="EMBL/GenBank/DDBJ databases">
        <title>Draft genome sequence of Hydrogenophaga intermedia S1.</title>
        <authorList>
            <person name="Gan H.M."/>
            <person name="Chew T.H."/>
            <person name="Stolz A."/>
        </authorList>
    </citation>
    <scope>NUCLEOTIDE SEQUENCE [LARGE SCALE GENOMIC DNA]</scope>
    <source>
        <strain evidence="16">S1</strain>
    </source>
</reference>
<dbReference type="EMBL" id="CCAE010000028">
    <property type="protein sequence ID" value="CDN88716.1"/>
    <property type="molecule type" value="Genomic_DNA"/>
</dbReference>
<evidence type="ECO:0000259" key="11">
    <source>
        <dbReference type="Pfam" id="PF00361"/>
    </source>
</evidence>
<dbReference type="PANTHER" id="PTHR43373">
    <property type="entry name" value="NA(+)/H(+) ANTIPORTER SUBUNIT"/>
    <property type="match status" value="1"/>
</dbReference>
<reference evidence="16" key="1">
    <citation type="submission" date="2014-02" db="EMBL/GenBank/DDBJ databases">
        <authorList>
            <person name="Gan H."/>
        </authorList>
    </citation>
    <scope>NUCLEOTIDE SEQUENCE [LARGE SCALE GENOMIC DNA]</scope>
    <source>
        <strain evidence="16">S1</strain>
    </source>
</reference>
<feature type="transmembrane region" description="Helical" evidence="10">
    <location>
        <begin position="203"/>
        <end position="220"/>
    </location>
</feature>
<evidence type="ECO:0000259" key="12">
    <source>
        <dbReference type="Pfam" id="PF00662"/>
    </source>
</evidence>
<dbReference type="GO" id="GO:0006811">
    <property type="term" value="P:monoatomic ion transport"/>
    <property type="evidence" value="ECO:0007669"/>
    <property type="project" value="UniProtKB-KW"/>
</dbReference>
<feature type="transmembrane region" description="Helical" evidence="10">
    <location>
        <begin position="741"/>
        <end position="758"/>
    </location>
</feature>
<dbReference type="GO" id="GO:0015297">
    <property type="term" value="F:antiporter activity"/>
    <property type="evidence" value="ECO:0007669"/>
    <property type="project" value="UniProtKB-KW"/>
</dbReference>
<dbReference type="InterPro" id="IPR046806">
    <property type="entry name" value="MrpA_C/MbhE"/>
</dbReference>
<dbReference type="RefSeq" id="WP_009519461.1">
    <property type="nucleotide sequence ID" value="NZ_CCAE010000028.1"/>
</dbReference>
<dbReference type="InterPro" id="IPR001750">
    <property type="entry name" value="ND/Mrp_TM"/>
</dbReference>
<evidence type="ECO:0000259" key="14">
    <source>
        <dbReference type="Pfam" id="PF20501"/>
    </source>
</evidence>
<keyword evidence="3" id="KW-0050">Antiport</keyword>
<dbReference type="Proteomes" id="UP000028878">
    <property type="component" value="Unassembled WGS sequence"/>
</dbReference>
<feature type="transmembrane region" description="Helical" evidence="10">
    <location>
        <begin position="162"/>
        <end position="183"/>
    </location>
</feature>
<evidence type="ECO:0000259" key="13">
    <source>
        <dbReference type="Pfam" id="PF13244"/>
    </source>
</evidence>
<feature type="transmembrane region" description="Helical" evidence="10">
    <location>
        <begin position="75"/>
        <end position="96"/>
    </location>
</feature>
<dbReference type="Pfam" id="PF13244">
    <property type="entry name" value="MbhD"/>
    <property type="match status" value="1"/>
</dbReference>
<feature type="transmembrane region" description="Helical" evidence="10">
    <location>
        <begin position="232"/>
        <end position="255"/>
    </location>
</feature>
<accession>A0A1L1PRN7</accession>
<evidence type="ECO:0000256" key="1">
    <source>
        <dbReference type="ARBA" id="ARBA00004651"/>
    </source>
</evidence>
<dbReference type="InterPro" id="IPR050616">
    <property type="entry name" value="CPA3_Na-H_Antiporter_A"/>
</dbReference>
<feature type="transmembrane region" description="Helical" evidence="10">
    <location>
        <begin position="616"/>
        <end position="636"/>
    </location>
</feature>
<evidence type="ECO:0000313" key="15">
    <source>
        <dbReference type="EMBL" id="CDN88716.1"/>
    </source>
</evidence>
<evidence type="ECO:0000313" key="16">
    <source>
        <dbReference type="Proteomes" id="UP000028878"/>
    </source>
</evidence>
<keyword evidence="8 10" id="KW-0472">Membrane</keyword>
<keyword evidence="16" id="KW-1185">Reference proteome</keyword>
<feature type="transmembrane region" description="Helical" evidence="10">
    <location>
        <begin position="592"/>
        <end position="611"/>
    </location>
</feature>
<evidence type="ECO:0000256" key="8">
    <source>
        <dbReference type="ARBA" id="ARBA00023136"/>
    </source>
</evidence>
<feature type="transmembrane region" description="Helical" evidence="10">
    <location>
        <begin position="131"/>
        <end position="150"/>
    </location>
</feature>
<dbReference type="PANTHER" id="PTHR43373:SF1">
    <property type="entry name" value="NA(+)_H(+) ANTIPORTER SUBUNIT A"/>
    <property type="match status" value="1"/>
</dbReference>
<dbReference type="Gene3D" id="1.20.120.1200">
    <property type="entry name" value="NADH-ubiquinone/plastoquinone oxidoreductase chain 6, subunit NuoJ"/>
    <property type="match status" value="1"/>
</dbReference>
<evidence type="ECO:0000256" key="2">
    <source>
        <dbReference type="ARBA" id="ARBA00022448"/>
    </source>
</evidence>
<dbReference type="AlphaFoldDB" id="A0A1L1PRN7"/>
<feature type="transmembrane region" description="Helical" evidence="10">
    <location>
        <begin position="487"/>
        <end position="511"/>
    </location>
</feature>
<feature type="transmembrane region" description="Helical" evidence="10">
    <location>
        <begin position="642"/>
        <end position="661"/>
    </location>
</feature>
<dbReference type="Pfam" id="PF00662">
    <property type="entry name" value="Proton_antipo_N"/>
    <property type="match status" value="1"/>
</dbReference>
<feature type="transmembrane region" description="Helical" evidence="10">
    <location>
        <begin position="450"/>
        <end position="475"/>
    </location>
</feature>
<feature type="domain" description="MrpA C-terminal/MbhD" evidence="13">
    <location>
        <begin position="601"/>
        <end position="665"/>
    </location>
</feature>
<dbReference type="InterPro" id="IPR001516">
    <property type="entry name" value="Proton_antipo_N"/>
</dbReference>
<comment type="subcellular location">
    <subcellularLocation>
        <location evidence="1">Cell membrane</location>
        <topology evidence="1">Multi-pass membrane protein</topology>
    </subcellularLocation>
    <subcellularLocation>
        <location evidence="9">Membrane</location>
        <topology evidence="9">Multi-pass membrane protein</topology>
    </subcellularLocation>
</comment>
<feature type="domain" description="NADH:quinone oxidoreductase/Mrp antiporter transmembrane" evidence="11">
    <location>
        <begin position="125"/>
        <end position="407"/>
    </location>
</feature>
<keyword evidence="7" id="KW-0406">Ion transport</keyword>
<feature type="transmembrane region" description="Helical" evidence="10">
    <location>
        <begin position="267"/>
        <end position="289"/>
    </location>
</feature>
<dbReference type="PRINTS" id="PR01435">
    <property type="entry name" value="NPOXDRDTASE5"/>
</dbReference>
<organism evidence="15 16">
    <name type="scientific">Hydrogenophaga intermedia</name>
    <dbReference type="NCBI Taxonomy" id="65786"/>
    <lineage>
        <taxon>Bacteria</taxon>
        <taxon>Pseudomonadati</taxon>
        <taxon>Pseudomonadota</taxon>
        <taxon>Betaproteobacteria</taxon>
        <taxon>Burkholderiales</taxon>
        <taxon>Comamonadaceae</taxon>
        <taxon>Hydrogenophaga</taxon>
    </lineage>
</organism>
<evidence type="ECO:0000256" key="10">
    <source>
        <dbReference type="SAM" id="Phobius"/>
    </source>
</evidence>
<feature type="domain" description="MrpA C-terminal/MbhE" evidence="14">
    <location>
        <begin position="677"/>
        <end position="765"/>
    </location>
</feature>
<evidence type="ECO:0000256" key="5">
    <source>
        <dbReference type="ARBA" id="ARBA00022692"/>
    </source>
</evidence>
<feature type="transmembrane region" description="Helical" evidence="10">
    <location>
        <begin position="681"/>
        <end position="700"/>
    </location>
</feature>
<keyword evidence="5 9" id="KW-0812">Transmembrane</keyword>
<feature type="transmembrane region" description="Helical" evidence="10">
    <location>
        <begin position="365"/>
        <end position="384"/>
    </location>
</feature>
<dbReference type="InterPro" id="IPR042106">
    <property type="entry name" value="Nuo/plastoQ_OxRdtase_6_NuoJ"/>
</dbReference>
<evidence type="ECO:0000256" key="7">
    <source>
        <dbReference type="ARBA" id="ARBA00023065"/>
    </source>
</evidence>
<feature type="transmembrane region" description="Helical" evidence="10">
    <location>
        <begin position="404"/>
        <end position="429"/>
    </location>
</feature>
<feature type="transmembrane region" description="Helical" evidence="10">
    <location>
        <begin position="562"/>
        <end position="580"/>
    </location>
</feature>
<dbReference type="InterPro" id="IPR025383">
    <property type="entry name" value="MrpA_C/MbhD"/>
</dbReference>
<evidence type="ECO:0000256" key="4">
    <source>
        <dbReference type="ARBA" id="ARBA00022475"/>
    </source>
</evidence>
<feature type="transmembrane region" description="Helical" evidence="10">
    <location>
        <begin position="320"/>
        <end position="344"/>
    </location>
</feature>
<evidence type="ECO:0000256" key="9">
    <source>
        <dbReference type="RuleBase" id="RU000320"/>
    </source>
</evidence>
<keyword evidence="4" id="KW-1003">Cell membrane</keyword>
<keyword evidence="6 10" id="KW-1133">Transmembrane helix</keyword>
<dbReference type="Pfam" id="PF20501">
    <property type="entry name" value="MbhE"/>
    <property type="match status" value="1"/>
</dbReference>
<proteinExistence type="predicted"/>
<protein>
    <submittedName>
        <fullName evidence="15">Monovalent cation/H+ antiporter subunit A</fullName>
    </submittedName>
</protein>
<feature type="domain" description="NADH-Ubiquinone oxidoreductase (complex I) chain 5 N-terminal" evidence="12">
    <location>
        <begin position="63"/>
        <end position="109"/>
    </location>
</feature>
<sequence>MSLTSLVLTALLSAPLLWALLRWRAPLAALAWLLPAALCAGFAGLLPEVLANGARVEVTPWIPSLGVALALRADGLSLLSALLITGIGTFIFLYAARYLAGHADIARFFARLTLFMGAMLGAVLADDLIVLLVFWELTSLASFLLIGFTPEQAASRRSAQQGLLITVGGGLALLAGAILLGQAAGTFRISEILAMEGLATHPHAAWVIALVALGAFAKSAQVPLHAWLPNAMVAPTPVSAFLHSATMVKLGVYLLARLNPVFGEHALWTGLLLTTGLATMLTGALLSLRETDLKRVLAYSTVVSLGTLVTLIALPHPLAATAMVAFLIVHALYKACLFMVAGIVDHEAGTRDSTQLGGLARRMPLTAATALLAGLSMAGLPPFVGFVAKELVYEAQLSATASWLPVAIAILANAVMVAVAGVVTVRAFWGPLRPTPQTPHDPPLAMGIGPALLAALGLLLGLAPGLAGALVQAAASAVAGHPTETTLSLWHGLTPMLVLSAFTLALGVAIYRGWNRLHRALAAREAIATHGPDAGYDRAMSALQALARWQTEGIQSGSLRRYLGATLVVVGGAVGLALFARGALAWPSLRGALSLYALLPALLLLAAWAVVRAHGFLRGIVAAGMVGFGLALVFLFHGAPDLAFTQFSVEAVAIVVLLAIAGRMPFAREDARTAPQRRVDAAIAIGFGAVASLLLLSVLATPFDERLSDFFRAASVPEAHGRNLVNVIIVDFRALDTLGEITVLALAALAAAAALAGTRRSRGTTPSPDEEEGAA</sequence>
<keyword evidence="2" id="KW-0813">Transport</keyword>
<gene>
    <name evidence="15" type="ORF">BN948_03152</name>
</gene>
<dbReference type="Pfam" id="PF00361">
    <property type="entry name" value="Proton_antipo_M"/>
    <property type="match status" value="1"/>
</dbReference>
<dbReference type="GO" id="GO:0005886">
    <property type="term" value="C:plasma membrane"/>
    <property type="evidence" value="ECO:0007669"/>
    <property type="project" value="UniProtKB-SubCell"/>
</dbReference>